<feature type="transmembrane region" description="Helical" evidence="1">
    <location>
        <begin position="50"/>
        <end position="70"/>
    </location>
</feature>
<reference evidence="3" key="1">
    <citation type="submission" date="2016-10" db="EMBL/GenBank/DDBJ databases">
        <authorList>
            <person name="Varghese N."/>
            <person name="Submissions S."/>
        </authorList>
    </citation>
    <scope>NUCLEOTIDE SEQUENCE [LARGE SCALE GENOMIC DNA]</scope>
    <source>
        <strain evidence="3">DSM 25329</strain>
    </source>
</reference>
<dbReference type="Proteomes" id="UP000198748">
    <property type="component" value="Unassembled WGS sequence"/>
</dbReference>
<dbReference type="STRING" id="659014.SAMN04487996_111130"/>
<proteinExistence type="predicted"/>
<feature type="transmembrane region" description="Helical" evidence="1">
    <location>
        <begin position="12"/>
        <end position="30"/>
    </location>
</feature>
<dbReference type="RefSeq" id="WP_090153427.1">
    <property type="nucleotide sequence ID" value="NZ_FNAN01000011.1"/>
</dbReference>
<accession>A0A1G7M0Q7</accession>
<dbReference type="EMBL" id="FNAN01000011">
    <property type="protein sequence ID" value="SDF55327.1"/>
    <property type="molecule type" value="Genomic_DNA"/>
</dbReference>
<keyword evidence="1" id="KW-0472">Membrane</keyword>
<evidence type="ECO:0000313" key="3">
    <source>
        <dbReference type="Proteomes" id="UP000198748"/>
    </source>
</evidence>
<dbReference type="AlphaFoldDB" id="A0A1G7M0Q7"/>
<protein>
    <recommendedName>
        <fullName evidence="4">DUF4267 domain-containing protein</fullName>
    </recommendedName>
</protein>
<keyword evidence="1" id="KW-0812">Transmembrane</keyword>
<evidence type="ECO:0000256" key="1">
    <source>
        <dbReference type="SAM" id="Phobius"/>
    </source>
</evidence>
<evidence type="ECO:0008006" key="4">
    <source>
        <dbReference type="Google" id="ProtNLM"/>
    </source>
</evidence>
<evidence type="ECO:0000313" key="2">
    <source>
        <dbReference type="EMBL" id="SDF55327.1"/>
    </source>
</evidence>
<gene>
    <name evidence="2" type="ORF">SAMN04487996_111130</name>
</gene>
<organism evidence="2 3">
    <name type="scientific">Dyadobacter soli</name>
    <dbReference type="NCBI Taxonomy" id="659014"/>
    <lineage>
        <taxon>Bacteria</taxon>
        <taxon>Pseudomonadati</taxon>
        <taxon>Bacteroidota</taxon>
        <taxon>Cytophagia</taxon>
        <taxon>Cytophagales</taxon>
        <taxon>Spirosomataceae</taxon>
        <taxon>Dyadobacter</taxon>
    </lineage>
</organism>
<dbReference type="InterPro" id="IPR025363">
    <property type="entry name" value="DUF4267"/>
</dbReference>
<feature type="transmembrane region" description="Helical" evidence="1">
    <location>
        <begin position="77"/>
        <end position="97"/>
    </location>
</feature>
<name>A0A1G7M0Q7_9BACT</name>
<dbReference type="Pfam" id="PF14087">
    <property type="entry name" value="DUF4267"/>
    <property type="match status" value="1"/>
</dbReference>
<keyword evidence="3" id="KW-1185">Reference proteome</keyword>
<dbReference type="OrthoDB" id="72027at2"/>
<sequence>MTTQCISSPVRLVSLLIGFGLLFIGGRFLLAPEIAEAGFGLHFQEPNYAFHYIKGIRDTFSGLVIILFAWSHLRKPLMLTLLAGSLIPLADMLIVWRTPGSNLWAMLIHGGTVIVLWLICYFLKESTADNVQAGGAI</sequence>
<feature type="transmembrane region" description="Helical" evidence="1">
    <location>
        <begin position="103"/>
        <end position="123"/>
    </location>
</feature>
<keyword evidence="1" id="KW-1133">Transmembrane helix</keyword>